<proteinExistence type="predicted"/>
<dbReference type="Pfam" id="PF09471">
    <property type="entry name" value="Peptidase_M64"/>
    <property type="match status" value="2"/>
</dbReference>
<dbReference type="SUPFAM" id="SSF49265">
    <property type="entry name" value="Fibronectin type III"/>
    <property type="match status" value="1"/>
</dbReference>
<accession>A0A5B8XLZ1</accession>
<dbReference type="Gene3D" id="3.40.390.10">
    <property type="entry name" value="Collagenase (Catalytic Domain)"/>
    <property type="match status" value="1"/>
</dbReference>
<protein>
    <recommendedName>
        <fullName evidence="4">Fibronectin type-III domain-containing protein</fullName>
    </recommendedName>
</protein>
<dbReference type="KEGG" id="bbae:FRD01_05550"/>
<dbReference type="GO" id="GO:0008237">
    <property type="term" value="F:metallopeptidase activity"/>
    <property type="evidence" value="ECO:0007669"/>
    <property type="project" value="InterPro"/>
</dbReference>
<keyword evidence="3" id="KW-1185">Reference proteome</keyword>
<evidence type="ECO:0008006" key="4">
    <source>
        <dbReference type="Google" id="ProtNLM"/>
    </source>
</evidence>
<dbReference type="InterPro" id="IPR036116">
    <property type="entry name" value="FN3_sf"/>
</dbReference>
<dbReference type="AlphaFoldDB" id="A0A5B8XLZ1"/>
<dbReference type="EMBL" id="CP042467">
    <property type="protein sequence ID" value="QED26720.1"/>
    <property type="molecule type" value="Genomic_DNA"/>
</dbReference>
<evidence type="ECO:0000313" key="3">
    <source>
        <dbReference type="Proteomes" id="UP000321595"/>
    </source>
</evidence>
<evidence type="ECO:0000313" key="2">
    <source>
        <dbReference type="EMBL" id="QED26720.1"/>
    </source>
</evidence>
<dbReference type="InterPro" id="IPR019026">
    <property type="entry name" value="Peptidase_M64_IgA"/>
</dbReference>
<feature type="signal peptide" evidence="1">
    <location>
        <begin position="1"/>
        <end position="19"/>
    </location>
</feature>
<dbReference type="Proteomes" id="UP000321595">
    <property type="component" value="Chromosome"/>
</dbReference>
<dbReference type="RefSeq" id="WP_146958400.1">
    <property type="nucleotide sequence ID" value="NZ_CP042467.1"/>
</dbReference>
<name>A0A5B8XLZ1_9DELT</name>
<dbReference type="OrthoDB" id="9143597at2"/>
<organism evidence="2 3">
    <name type="scientific">Microvenator marinus</name>
    <dbReference type="NCBI Taxonomy" id="2600177"/>
    <lineage>
        <taxon>Bacteria</taxon>
        <taxon>Deltaproteobacteria</taxon>
        <taxon>Bradymonadales</taxon>
        <taxon>Microvenatoraceae</taxon>
        <taxon>Microvenator</taxon>
    </lineage>
</organism>
<evidence type="ECO:0000256" key="1">
    <source>
        <dbReference type="SAM" id="SignalP"/>
    </source>
</evidence>
<gene>
    <name evidence="2" type="ORF">FRD01_05550</name>
</gene>
<sequence>MPNHSVYLLCILLSFISFACQGELSQSPGNIQVSLSLDETNVEILDAIEVGELTNPPAGTDTLRYKFSPADGSTQTQGFINDPRVLRSEFDRAGQLDPHYPISPIGLLDVRIPATAGKLELISDDGQLLGSLDFDPEAPRTQRMELLRQEDVLEGPRKVVDHGPSDQKADILFLPEGYLESELPQFHAHVDAIIAQMSEHSGYSDHWDGFNFWRQDVRSRTQGTGTFGRPIDTAFETASGVTGLERCVFFTNPGGIAAAKRLGDQAGADVTVVLVNTTSYGGCATDGLVVSARPRYVADIISHELGHALFGLADEYESHRPGGRCSTGPNVAISHRHDALPWSDMVNTTELPTAPNARFGTIGAFEGAGYCARGRFRPTHNCMMRTLGTGMCAVCKREMGRTMDALAPASEDEAIEIENATGANLWVRCDGPARSSCSDWTFIEPNQSVALKSPDDRFVLHNTEFNASVTFENTRILATSKDITIYANSVNPLVRPSSQPTTYDVPEGLSPSQAEVLTQPQVALKWRASTSQSTDRVIVEKMSSTGAWSVFHDSEPIGSELSISLDATSAKYRWRVNRCSLSACLSSPFAYFSTELVAPQEDPPVFADQVPSKPSGLLPAHESTVNDSLATLRWTGEGETYNVTVRVADPVTGEWVSANDYSSLPTPEVTITLSRGWHAWSVQSCNGAGCSEWAEFSLLFKN</sequence>
<reference evidence="2 3" key="1">
    <citation type="submission" date="2019-08" db="EMBL/GenBank/DDBJ databases">
        <authorList>
            <person name="Liang Q."/>
        </authorList>
    </citation>
    <scope>NUCLEOTIDE SEQUENCE [LARGE SCALE GENOMIC DNA]</scope>
    <source>
        <strain evidence="2 3">V1718</strain>
    </source>
</reference>
<dbReference type="InterPro" id="IPR024079">
    <property type="entry name" value="MetalloPept_cat_dom_sf"/>
</dbReference>
<keyword evidence="1" id="KW-0732">Signal</keyword>
<feature type="chain" id="PRO_5023115534" description="Fibronectin type-III domain-containing protein" evidence="1">
    <location>
        <begin position="20"/>
        <end position="702"/>
    </location>
</feature>